<evidence type="ECO:0000313" key="11">
    <source>
        <dbReference type="Proteomes" id="UP001189429"/>
    </source>
</evidence>
<keyword evidence="2 7" id="KW-0808">Transferase</keyword>
<dbReference type="PANTHER" id="PTHR22883">
    <property type="entry name" value="ZINC FINGER DHHC DOMAIN CONTAINING PROTEIN"/>
    <property type="match status" value="1"/>
</dbReference>
<dbReference type="InterPro" id="IPR039859">
    <property type="entry name" value="PFA4/ZDH16/20/ERF2-like"/>
</dbReference>
<keyword evidence="11" id="KW-1185">Reference proteome</keyword>
<evidence type="ECO:0000256" key="1">
    <source>
        <dbReference type="ARBA" id="ARBA00004141"/>
    </source>
</evidence>
<dbReference type="PROSITE" id="PS50216">
    <property type="entry name" value="DHHC"/>
    <property type="match status" value="1"/>
</dbReference>
<evidence type="ECO:0000259" key="9">
    <source>
        <dbReference type="Pfam" id="PF01529"/>
    </source>
</evidence>
<keyword evidence="5" id="KW-0472">Membrane</keyword>
<evidence type="ECO:0000256" key="8">
    <source>
        <dbReference type="SAM" id="MobiDB-lite"/>
    </source>
</evidence>
<keyword evidence="3" id="KW-0812">Transmembrane</keyword>
<evidence type="ECO:0000256" key="4">
    <source>
        <dbReference type="ARBA" id="ARBA00022989"/>
    </source>
</evidence>
<sequence length="236" mass="25300">IWARTSPPNVAPAAHGRPRRPRRGRGLQATALGRRVAGRLPARGAARAAAAQRGVLGAEARRGPPSRGKELVHCTMLCAARAARCAVGERPAGLRHVARRQERVPDLELARALMALIWAEVAVAWASCACVLFVEAGQVRRGPGTCYPIPPAVAQQLRTRASGSVRGLRNVAGPGGSSYCVRCLVWRPEVDRPARNHHCGVCQRCYSGFDHHCCVLGRCIVAGNRGRKESEGHGQN</sequence>
<dbReference type="InterPro" id="IPR001594">
    <property type="entry name" value="Palmitoyltrfase_DHHC"/>
</dbReference>
<comment type="caution">
    <text evidence="10">The sequence shown here is derived from an EMBL/GenBank/DDBJ whole genome shotgun (WGS) entry which is preliminary data.</text>
</comment>
<dbReference type="EC" id="2.3.1.225" evidence="7"/>
<comment type="subcellular location">
    <subcellularLocation>
        <location evidence="1">Membrane</location>
        <topology evidence="1">Multi-pass membrane protein</topology>
    </subcellularLocation>
</comment>
<evidence type="ECO:0000313" key="10">
    <source>
        <dbReference type="EMBL" id="CAK0883340.1"/>
    </source>
</evidence>
<keyword evidence="6 7" id="KW-0012">Acyltransferase</keyword>
<comment type="catalytic activity">
    <reaction evidence="7">
        <text>L-cysteinyl-[protein] + hexadecanoyl-CoA = S-hexadecanoyl-L-cysteinyl-[protein] + CoA</text>
        <dbReference type="Rhea" id="RHEA:36683"/>
        <dbReference type="Rhea" id="RHEA-COMP:10131"/>
        <dbReference type="Rhea" id="RHEA-COMP:11032"/>
        <dbReference type="ChEBI" id="CHEBI:29950"/>
        <dbReference type="ChEBI" id="CHEBI:57287"/>
        <dbReference type="ChEBI" id="CHEBI:57379"/>
        <dbReference type="ChEBI" id="CHEBI:74151"/>
        <dbReference type="EC" id="2.3.1.225"/>
    </reaction>
</comment>
<protein>
    <recommendedName>
        <fullName evidence="7">Palmitoyltransferase</fullName>
        <ecNumber evidence="7">2.3.1.225</ecNumber>
    </recommendedName>
</protein>
<reference evidence="10" key="1">
    <citation type="submission" date="2023-10" db="EMBL/GenBank/DDBJ databases">
        <authorList>
            <person name="Chen Y."/>
            <person name="Shah S."/>
            <person name="Dougan E. K."/>
            <person name="Thang M."/>
            <person name="Chan C."/>
        </authorList>
    </citation>
    <scope>NUCLEOTIDE SEQUENCE [LARGE SCALE GENOMIC DNA]</scope>
</reference>
<comment type="domain">
    <text evidence="7">The DHHC domain is required for palmitoyltransferase activity.</text>
</comment>
<feature type="region of interest" description="Disordered" evidence="8">
    <location>
        <begin position="1"/>
        <end position="25"/>
    </location>
</feature>
<proteinExistence type="inferred from homology"/>
<keyword evidence="4" id="KW-1133">Transmembrane helix</keyword>
<evidence type="ECO:0000256" key="7">
    <source>
        <dbReference type="RuleBase" id="RU079119"/>
    </source>
</evidence>
<accession>A0ABN9WAS5</accession>
<feature type="compositionally biased region" description="Basic residues" evidence="8">
    <location>
        <begin position="16"/>
        <end position="25"/>
    </location>
</feature>
<dbReference type="Proteomes" id="UP001189429">
    <property type="component" value="Unassembled WGS sequence"/>
</dbReference>
<organism evidence="10 11">
    <name type="scientific">Prorocentrum cordatum</name>
    <dbReference type="NCBI Taxonomy" id="2364126"/>
    <lineage>
        <taxon>Eukaryota</taxon>
        <taxon>Sar</taxon>
        <taxon>Alveolata</taxon>
        <taxon>Dinophyceae</taxon>
        <taxon>Prorocentrales</taxon>
        <taxon>Prorocentraceae</taxon>
        <taxon>Prorocentrum</taxon>
    </lineage>
</organism>
<evidence type="ECO:0000256" key="2">
    <source>
        <dbReference type="ARBA" id="ARBA00022679"/>
    </source>
</evidence>
<evidence type="ECO:0000256" key="5">
    <source>
        <dbReference type="ARBA" id="ARBA00023136"/>
    </source>
</evidence>
<name>A0ABN9WAS5_9DINO</name>
<feature type="domain" description="Palmitoyltransferase DHHC" evidence="9">
    <location>
        <begin position="177"/>
        <end position="224"/>
    </location>
</feature>
<comment type="similarity">
    <text evidence="7">Belongs to the DHHC palmitoyltransferase family.</text>
</comment>
<dbReference type="Pfam" id="PF01529">
    <property type="entry name" value="DHHC"/>
    <property type="match status" value="1"/>
</dbReference>
<feature type="non-terminal residue" evidence="10">
    <location>
        <position position="1"/>
    </location>
</feature>
<evidence type="ECO:0000256" key="6">
    <source>
        <dbReference type="ARBA" id="ARBA00023315"/>
    </source>
</evidence>
<gene>
    <name evidence="10" type="ORF">PCOR1329_LOCUS65583</name>
</gene>
<evidence type="ECO:0000256" key="3">
    <source>
        <dbReference type="ARBA" id="ARBA00022692"/>
    </source>
</evidence>
<dbReference type="EMBL" id="CAUYUJ010018403">
    <property type="protein sequence ID" value="CAK0883340.1"/>
    <property type="molecule type" value="Genomic_DNA"/>
</dbReference>